<dbReference type="SUPFAM" id="SSF53448">
    <property type="entry name" value="Nucleotide-diphospho-sugar transferases"/>
    <property type="match status" value="1"/>
</dbReference>
<reference evidence="2 3" key="2">
    <citation type="journal article" date="2011" name="PLoS ONE">
        <title>The Cyst-Dividing Bacterium Ramlibacter tataouinensis TTB310 Genome Reveals a Well-Stocked Toolbox for Adaptation to a Desert Environment.</title>
        <authorList>
            <person name="De Luca G."/>
            <person name="Barakat M."/>
            <person name="Ortet P."/>
            <person name="Fochesato S."/>
            <person name="Jourlin-Castelli C."/>
            <person name="Ansaldi M."/>
            <person name="Py B."/>
            <person name="Fichant G."/>
            <person name="Coutinho P.M."/>
            <person name="Voulhoux R."/>
            <person name="Bastien O."/>
            <person name="Marechal E."/>
            <person name="Henrissat B."/>
            <person name="Quentin Y."/>
            <person name="Noirot P."/>
            <person name="Filloux A."/>
            <person name="Mejean V."/>
            <person name="Dubow M.S."/>
            <person name="Barras F."/>
            <person name="Barbe V."/>
            <person name="Weissenbach J."/>
            <person name="Mihalcescu I."/>
            <person name="Vermeglio A."/>
            <person name="Achouak W."/>
            <person name="Heulin T."/>
        </authorList>
    </citation>
    <scope>NUCLEOTIDE SEQUENCE [LARGE SCALE GENOMIC DNA]</scope>
    <source>
        <strain evidence="3">ATCC BAA-407 / DSM 14655 / LMG 21543 / TTB310</strain>
    </source>
</reference>
<dbReference type="Proteomes" id="UP000008385">
    <property type="component" value="Chromosome"/>
</dbReference>
<evidence type="ECO:0000259" key="1">
    <source>
        <dbReference type="Pfam" id="PF00535"/>
    </source>
</evidence>
<protein>
    <submittedName>
        <fullName evidence="2">Candidate b-glycosyltransferase, Glycosyltransferase Family 2</fullName>
    </submittedName>
</protein>
<dbReference type="OrthoDB" id="433681at2"/>
<dbReference type="InterPro" id="IPR050834">
    <property type="entry name" value="Glycosyltransf_2"/>
</dbReference>
<dbReference type="Gene3D" id="3.90.550.10">
    <property type="entry name" value="Spore Coat Polysaccharide Biosynthesis Protein SpsA, Chain A"/>
    <property type="match status" value="1"/>
</dbReference>
<name>F5Y697_RAMTT</name>
<dbReference type="PATRIC" id="fig|365046.3.peg.1724"/>
<dbReference type="PANTHER" id="PTHR43685:SF2">
    <property type="entry name" value="GLYCOSYLTRANSFERASE 2-LIKE DOMAIN-CONTAINING PROTEIN"/>
    <property type="match status" value="1"/>
</dbReference>
<keyword evidence="3" id="KW-1185">Reference proteome</keyword>
<accession>F5Y697</accession>
<proteinExistence type="predicted"/>
<dbReference type="eggNOG" id="COG0463">
    <property type="taxonomic scope" value="Bacteria"/>
</dbReference>
<feature type="domain" description="Glycosyltransferase 2-like" evidence="1">
    <location>
        <begin position="4"/>
        <end position="130"/>
    </location>
</feature>
<dbReference type="KEGG" id="rta:Rta_16910"/>
<evidence type="ECO:0000313" key="3">
    <source>
        <dbReference type="Proteomes" id="UP000008385"/>
    </source>
</evidence>
<dbReference type="STRING" id="365046.Rta_16910"/>
<reference evidence="3" key="1">
    <citation type="submission" date="2006-01" db="EMBL/GenBank/DDBJ databases">
        <title>Genome of the cyst-dividing bacterium Ramlibacter tataouinensis.</title>
        <authorList>
            <person name="Barakat M."/>
            <person name="Ortet P."/>
            <person name="De Luca G."/>
            <person name="Jourlin-Castelli C."/>
            <person name="Ansaldi M."/>
            <person name="Py B."/>
            <person name="Fichant G."/>
            <person name="Coutinho P."/>
            <person name="Voulhoux R."/>
            <person name="Bastien O."/>
            <person name="Roy S."/>
            <person name="Marechal E."/>
            <person name="Henrissat B."/>
            <person name="Quentin Y."/>
            <person name="Noirot P."/>
            <person name="Filloux A."/>
            <person name="Mejean V."/>
            <person name="DuBow M."/>
            <person name="Barras F."/>
            <person name="Heulin T."/>
        </authorList>
    </citation>
    <scope>NUCLEOTIDE SEQUENCE [LARGE SCALE GENOMIC DNA]</scope>
    <source>
        <strain evidence="3">ATCC BAA-407 / DSM 14655 / LMG 21543 / TTB310</strain>
    </source>
</reference>
<organism evidence="2 3">
    <name type="scientific">Ramlibacter tataouinensis (strain ATCC BAA-407 / DSM 14655 / LMG 21543 / TTB310)</name>
    <dbReference type="NCBI Taxonomy" id="365046"/>
    <lineage>
        <taxon>Bacteria</taxon>
        <taxon>Pseudomonadati</taxon>
        <taxon>Pseudomonadota</taxon>
        <taxon>Betaproteobacteria</taxon>
        <taxon>Burkholderiales</taxon>
        <taxon>Comamonadaceae</taxon>
        <taxon>Ramlibacter</taxon>
    </lineage>
</organism>
<dbReference type="EMBL" id="CP000245">
    <property type="protein sequence ID" value="AEG92783.1"/>
    <property type="molecule type" value="Genomic_DNA"/>
</dbReference>
<dbReference type="PANTHER" id="PTHR43685">
    <property type="entry name" value="GLYCOSYLTRANSFERASE"/>
    <property type="match status" value="1"/>
</dbReference>
<keyword evidence="2" id="KW-0808">Transferase</keyword>
<dbReference type="AlphaFoldDB" id="F5Y697"/>
<dbReference type="InterPro" id="IPR029044">
    <property type="entry name" value="Nucleotide-diphossugar_trans"/>
</dbReference>
<dbReference type="InterPro" id="IPR001173">
    <property type="entry name" value="Glyco_trans_2-like"/>
</dbReference>
<dbReference type="Pfam" id="PF00535">
    <property type="entry name" value="Glycos_transf_2"/>
    <property type="match status" value="1"/>
</dbReference>
<evidence type="ECO:0000313" key="2">
    <source>
        <dbReference type="EMBL" id="AEG92783.1"/>
    </source>
</evidence>
<dbReference type="GO" id="GO:0016740">
    <property type="term" value="F:transferase activity"/>
    <property type="evidence" value="ECO:0007669"/>
    <property type="project" value="UniProtKB-KW"/>
</dbReference>
<dbReference type="HOGENOM" id="CLU_025996_0_0_4"/>
<dbReference type="CDD" id="cd00761">
    <property type="entry name" value="Glyco_tranf_GTA_type"/>
    <property type="match status" value="1"/>
</dbReference>
<sequence>MKFSVVVPLYNKAAYVRNSVLSALGQSHPVHEVIVVDDGSTDGGVQALDGIADQRLQIVRQANAGVSLARNRAIALATGDWIVFLDADDWHHPELLAALAQAHETHPHADMLATGFRRVSDSFTGDSANWPSVERPFRMDVVPDLRTRWMQSTPFCTSSLAVRASLLHRMQPCFPPGESCGEDLDLWFRVAERTPLVLVDAALAGYRALPDSLSTSNYDIRMGLPPFIERMKRRALSGEVPRPQRARALWFVGQQQVTLARAALAGGDRRRALFTLLQARRVCLTRRWQLTALMALFLPGHVAERWQQRRVRTAVLAHEETAG</sequence>
<gene>
    <name evidence="2" type="ordered locus">Rta_16910</name>
</gene>